<evidence type="ECO:0000256" key="6">
    <source>
        <dbReference type="ARBA" id="ARBA00022741"/>
    </source>
</evidence>
<keyword evidence="8" id="KW-0067">ATP-binding</keyword>
<keyword evidence="5" id="KW-0808">Transferase</keyword>
<feature type="compositionally biased region" description="Polar residues" evidence="12">
    <location>
        <begin position="437"/>
        <end position="455"/>
    </location>
</feature>
<dbReference type="InterPro" id="IPR050236">
    <property type="entry name" value="Ser_Thr_kinase_AGC"/>
</dbReference>
<comment type="similarity">
    <text evidence="1">Belongs to the protein kinase superfamily. AGC Ser/Thr protein kinase family.</text>
</comment>
<evidence type="ECO:0000259" key="14">
    <source>
        <dbReference type="PROSITE" id="PS51285"/>
    </source>
</evidence>
<evidence type="ECO:0000256" key="4">
    <source>
        <dbReference type="ARBA" id="ARBA00022527"/>
    </source>
</evidence>
<comment type="catalytic activity">
    <reaction evidence="10">
        <text>L-threonyl-[protein] + ATP = O-phospho-L-threonyl-[protein] + ADP + H(+)</text>
        <dbReference type="Rhea" id="RHEA:46608"/>
        <dbReference type="Rhea" id="RHEA-COMP:11060"/>
        <dbReference type="Rhea" id="RHEA-COMP:11605"/>
        <dbReference type="ChEBI" id="CHEBI:15378"/>
        <dbReference type="ChEBI" id="CHEBI:30013"/>
        <dbReference type="ChEBI" id="CHEBI:30616"/>
        <dbReference type="ChEBI" id="CHEBI:61977"/>
        <dbReference type="ChEBI" id="CHEBI:456216"/>
        <dbReference type="EC" id="2.7.11.1"/>
    </reaction>
</comment>
<dbReference type="FunCoup" id="A0A2J7PY48">
    <property type="interactions" value="1072"/>
</dbReference>
<evidence type="ECO:0000256" key="2">
    <source>
        <dbReference type="ARBA" id="ARBA00012513"/>
    </source>
</evidence>
<dbReference type="Gene3D" id="1.10.510.10">
    <property type="entry name" value="Transferase(Phosphotransferase) domain 1"/>
    <property type="match status" value="2"/>
</dbReference>
<proteinExistence type="inferred from homology"/>
<evidence type="ECO:0000256" key="7">
    <source>
        <dbReference type="ARBA" id="ARBA00022777"/>
    </source>
</evidence>
<dbReference type="FunFam" id="1.10.510.10:FF:000604">
    <property type="entry name" value="AGC protein kinase"/>
    <property type="match status" value="1"/>
</dbReference>
<dbReference type="GO" id="GO:0004674">
    <property type="term" value="F:protein serine/threonine kinase activity"/>
    <property type="evidence" value="ECO:0007669"/>
    <property type="project" value="UniProtKB-KW"/>
</dbReference>
<dbReference type="InParanoid" id="A0A2J7PY48"/>
<comment type="catalytic activity">
    <reaction evidence="11">
        <text>L-seryl-[protein] + ATP = O-phospho-L-seryl-[protein] + ADP + H(+)</text>
        <dbReference type="Rhea" id="RHEA:17989"/>
        <dbReference type="Rhea" id="RHEA-COMP:9863"/>
        <dbReference type="Rhea" id="RHEA-COMP:11604"/>
        <dbReference type="ChEBI" id="CHEBI:15378"/>
        <dbReference type="ChEBI" id="CHEBI:29999"/>
        <dbReference type="ChEBI" id="CHEBI:30616"/>
        <dbReference type="ChEBI" id="CHEBI:83421"/>
        <dbReference type="ChEBI" id="CHEBI:456216"/>
        <dbReference type="EC" id="2.7.11.1"/>
    </reaction>
</comment>
<feature type="domain" description="Protein kinase" evidence="13">
    <location>
        <begin position="37"/>
        <end position="570"/>
    </location>
</feature>
<evidence type="ECO:0000256" key="9">
    <source>
        <dbReference type="ARBA" id="ARBA00033099"/>
    </source>
</evidence>
<dbReference type="InterPro" id="IPR008271">
    <property type="entry name" value="Ser/Thr_kinase_AS"/>
</dbReference>
<gene>
    <name evidence="15" type="ORF">B7P43_G02142</name>
</gene>
<dbReference type="GO" id="GO:0035556">
    <property type="term" value="P:intracellular signal transduction"/>
    <property type="evidence" value="ECO:0007669"/>
    <property type="project" value="TreeGrafter"/>
</dbReference>
<keyword evidence="7" id="KW-0418">Kinase</keyword>
<dbReference type="STRING" id="105785.A0A2J7PY48"/>
<evidence type="ECO:0000259" key="13">
    <source>
        <dbReference type="PROSITE" id="PS50011"/>
    </source>
</evidence>
<comment type="caution">
    <text evidence="15">The sequence shown here is derived from an EMBL/GenBank/DDBJ whole genome shotgun (WGS) entry which is preliminary data.</text>
</comment>
<name>A0A2J7PY48_9NEOP</name>
<dbReference type="Gene3D" id="3.30.200.20">
    <property type="entry name" value="Phosphorylase Kinase, domain 1"/>
    <property type="match status" value="2"/>
</dbReference>
<keyword evidence="16" id="KW-1185">Reference proteome</keyword>
<dbReference type="PANTHER" id="PTHR24356:SF1">
    <property type="entry name" value="SERINE_THREONINE-PROTEIN KINASE GREATWALL"/>
    <property type="match status" value="1"/>
</dbReference>
<feature type="region of interest" description="Disordered" evidence="12">
    <location>
        <begin position="1"/>
        <end position="28"/>
    </location>
</feature>
<organism evidence="15 16">
    <name type="scientific">Cryptotermes secundus</name>
    <dbReference type="NCBI Taxonomy" id="105785"/>
    <lineage>
        <taxon>Eukaryota</taxon>
        <taxon>Metazoa</taxon>
        <taxon>Ecdysozoa</taxon>
        <taxon>Arthropoda</taxon>
        <taxon>Hexapoda</taxon>
        <taxon>Insecta</taxon>
        <taxon>Pterygota</taxon>
        <taxon>Neoptera</taxon>
        <taxon>Polyneoptera</taxon>
        <taxon>Dictyoptera</taxon>
        <taxon>Blattodea</taxon>
        <taxon>Blattoidea</taxon>
        <taxon>Termitoidae</taxon>
        <taxon>Kalotermitidae</taxon>
        <taxon>Cryptotermitinae</taxon>
        <taxon>Cryptotermes</taxon>
    </lineage>
</organism>
<evidence type="ECO:0000256" key="1">
    <source>
        <dbReference type="ARBA" id="ARBA00009903"/>
    </source>
</evidence>
<dbReference type="FunFam" id="3.30.200.20:FF:000550">
    <property type="entry name" value="Serine/threonine-protein kinase greatwall"/>
    <property type="match status" value="1"/>
</dbReference>
<dbReference type="SUPFAM" id="SSF56112">
    <property type="entry name" value="Protein kinase-like (PK-like)"/>
    <property type="match status" value="1"/>
</dbReference>
<feature type="region of interest" description="Disordered" evidence="12">
    <location>
        <begin position="228"/>
        <end position="278"/>
    </location>
</feature>
<accession>A0A2J7PY48</accession>
<dbReference type="PROSITE" id="PS50011">
    <property type="entry name" value="PROTEIN_KINASE_DOM"/>
    <property type="match status" value="1"/>
</dbReference>
<dbReference type="PROSITE" id="PS00108">
    <property type="entry name" value="PROTEIN_KINASE_ST"/>
    <property type="match status" value="1"/>
</dbReference>
<dbReference type="InterPro" id="IPR011009">
    <property type="entry name" value="Kinase-like_dom_sf"/>
</dbReference>
<dbReference type="OrthoDB" id="162894at2759"/>
<keyword evidence="4" id="KW-0723">Serine/threonine-protein kinase</keyword>
<dbReference type="EC" id="2.7.11.1" evidence="2"/>
<feature type="compositionally biased region" description="Polar residues" evidence="12">
    <location>
        <begin position="237"/>
        <end position="251"/>
    </location>
</feature>
<dbReference type="PANTHER" id="PTHR24356">
    <property type="entry name" value="SERINE/THREONINE-PROTEIN KINASE"/>
    <property type="match status" value="1"/>
</dbReference>
<evidence type="ECO:0000256" key="12">
    <source>
        <dbReference type="SAM" id="MobiDB-lite"/>
    </source>
</evidence>
<dbReference type="FunFam" id="1.10.510.10:FF:000278">
    <property type="entry name" value="serine/threonine-protein kinase greatwall isoform X1"/>
    <property type="match status" value="1"/>
</dbReference>
<dbReference type="SMART" id="SM00220">
    <property type="entry name" value="S_TKc"/>
    <property type="match status" value="1"/>
</dbReference>
<evidence type="ECO:0000256" key="11">
    <source>
        <dbReference type="ARBA" id="ARBA00048679"/>
    </source>
</evidence>
<dbReference type="PROSITE" id="PS51285">
    <property type="entry name" value="AGC_KINASE_CTER"/>
    <property type="match status" value="1"/>
</dbReference>
<feature type="compositionally biased region" description="Basic and acidic residues" evidence="12">
    <location>
        <begin position="463"/>
        <end position="473"/>
    </location>
</feature>
<dbReference type="EMBL" id="NEVH01020850">
    <property type="protein sequence ID" value="PNF21269.1"/>
    <property type="molecule type" value="Genomic_DNA"/>
</dbReference>
<reference evidence="15 16" key="1">
    <citation type="submission" date="2017-12" db="EMBL/GenBank/DDBJ databases">
        <title>Hemimetabolous genomes reveal molecular basis of termite eusociality.</title>
        <authorList>
            <person name="Harrison M.C."/>
            <person name="Jongepier E."/>
            <person name="Robertson H.M."/>
            <person name="Arning N."/>
            <person name="Bitard-Feildel T."/>
            <person name="Chao H."/>
            <person name="Childers C.P."/>
            <person name="Dinh H."/>
            <person name="Doddapaneni H."/>
            <person name="Dugan S."/>
            <person name="Gowin J."/>
            <person name="Greiner C."/>
            <person name="Han Y."/>
            <person name="Hu H."/>
            <person name="Hughes D.S.T."/>
            <person name="Huylmans A.-K."/>
            <person name="Kemena C."/>
            <person name="Kremer L.P.M."/>
            <person name="Lee S.L."/>
            <person name="Lopez-Ezquerra A."/>
            <person name="Mallet L."/>
            <person name="Monroy-Kuhn J.M."/>
            <person name="Moser A."/>
            <person name="Murali S.C."/>
            <person name="Muzny D.M."/>
            <person name="Otani S."/>
            <person name="Piulachs M.-D."/>
            <person name="Poelchau M."/>
            <person name="Qu J."/>
            <person name="Schaub F."/>
            <person name="Wada-Katsumata A."/>
            <person name="Worley K.C."/>
            <person name="Xie Q."/>
            <person name="Ylla G."/>
            <person name="Poulsen M."/>
            <person name="Gibbs R.A."/>
            <person name="Schal C."/>
            <person name="Richards S."/>
            <person name="Belles X."/>
            <person name="Korb J."/>
            <person name="Bornberg-Bauer E."/>
        </authorList>
    </citation>
    <scope>NUCLEOTIDE SEQUENCE [LARGE SCALE GENOMIC DNA]</scope>
    <source>
        <tissue evidence="15">Whole body</tissue>
    </source>
</reference>
<dbReference type="Proteomes" id="UP000235965">
    <property type="component" value="Unassembled WGS sequence"/>
</dbReference>
<dbReference type="InterPro" id="IPR000719">
    <property type="entry name" value="Prot_kinase_dom"/>
</dbReference>
<dbReference type="Pfam" id="PF00069">
    <property type="entry name" value="Pkinase"/>
    <property type="match status" value="2"/>
</dbReference>
<protein>
    <recommendedName>
        <fullName evidence="3">Serine/threonine-protein kinase greatwall</fullName>
        <ecNumber evidence="2">2.7.11.1</ecNumber>
    </recommendedName>
    <alternativeName>
        <fullName evidence="9">Microtubule-associated serine/threonine-protein kinase-like</fullName>
    </alternativeName>
</protein>
<evidence type="ECO:0000313" key="15">
    <source>
        <dbReference type="EMBL" id="PNF21269.1"/>
    </source>
</evidence>
<feature type="region of interest" description="Disordered" evidence="12">
    <location>
        <begin position="299"/>
        <end position="325"/>
    </location>
</feature>
<dbReference type="GO" id="GO:0005524">
    <property type="term" value="F:ATP binding"/>
    <property type="evidence" value="ECO:0007669"/>
    <property type="project" value="UniProtKB-KW"/>
</dbReference>
<evidence type="ECO:0000256" key="5">
    <source>
        <dbReference type="ARBA" id="ARBA00022679"/>
    </source>
</evidence>
<sequence length="614" mass="68318">MNTGQSDPRNSESESSILQTIPSPADTNTKVPDIQDFNIIKPISRGSFGKVFLGYKKSNPDQVYAIKVMKKSEMVNKNMASQVVMERNALALSHSPFCVQLFYSLQTNHNIYLVMEYLVGGDLKSLLSIYGYFDENMAVFYAAEITLALEYLHSHGITHRDLKPDNMLLTDCGHIKLTDFGLSRISEFRRDLEISDLVTESEAGLSFSRTPGQLLSLTSHLSFGSGQSGMLPGDTHLSMSSSCEDPTQNLTPFLEQREGEASVSQHDNSRRISGVTPFSSADSSDAFDSYHTCSSCPVVDATPMTRPSTPGSAKTPGSNRRSRPVTMPVHLSRSTSSTINFKCPRELRGTKRKLSPERGVLADIINSTPKRFSVITPKRQDAKHTALTKDFMKMDIISKREVKGVLKNEWSATLSTPVSGVKMTRFHLSQKHESDISMHTSNPVVTTPLTSNRTPYRTPKSVRRGEPSSEHRILGTPDYLAPELLLRQEHGAAVDWWALGVCLFEFMAGIPPFNDGTPQDVFNNILNRDIPWPQEEEQFSQPAHSAIDALLTLDPTLRPAAPQVKQMSLFSEIDWNNLLSATPPFVPQPDDSTDTVYFQARNILQHLNVSNFEM</sequence>
<feature type="domain" description="AGC-kinase C-terminal" evidence="14">
    <location>
        <begin position="571"/>
        <end position="614"/>
    </location>
</feature>
<evidence type="ECO:0000256" key="3">
    <source>
        <dbReference type="ARBA" id="ARBA00022148"/>
    </source>
</evidence>
<dbReference type="AlphaFoldDB" id="A0A2J7PY48"/>
<feature type="compositionally biased region" description="Polar residues" evidence="12">
    <location>
        <begin position="305"/>
        <end position="319"/>
    </location>
</feature>
<keyword evidence="6" id="KW-0547">Nucleotide-binding</keyword>
<dbReference type="GO" id="GO:0005634">
    <property type="term" value="C:nucleus"/>
    <property type="evidence" value="ECO:0007669"/>
    <property type="project" value="TreeGrafter"/>
</dbReference>
<evidence type="ECO:0000313" key="16">
    <source>
        <dbReference type="Proteomes" id="UP000235965"/>
    </source>
</evidence>
<evidence type="ECO:0000256" key="8">
    <source>
        <dbReference type="ARBA" id="ARBA00022840"/>
    </source>
</evidence>
<dbReference type="InterPro" id="IPR000961">
    <property type="entry name" value="AGC-kinase_C"/>
</dbReference>
<evidence type="ECO:0000256" key="10">
    <source>
        <dbReference type="ARBA" id="ARBA00047899"/>
    </source>
</evidence>
<feature type="region of interest" description="Disordered" evidence="12">
    <location>
        <begin position="432"/>
        <end position="473"/>
    </location>
</feature>